<dbReference type="Gramene" id="rna4504">
    <property type="protein sequence ID" value="RHN80564.1"/>
    <property type="gene ID" value="gene4504"/>
</dbReference>
<gene>
    <name evidence="1" type="ordered locus">MTR_1g079240</name>
    <name evidence="2" type="ORF">MtrunA17_Chr1g0189651</name>
</gene>
<reference evidence="3" key="3">
    <citation type="submission" date="2015-04" db="UniProtKB">
        <authorList>
            <consortium name="EnsemblPlants"/>
        </authorList>
    </citation>
    <scope>IDENTIFICATION</scope>
    <source>
        <strain evidence="3">cv. Jemalong A17</strain>
    </source>
</reference>
<dbReference type="Proteomes" id="UP000265566">
    <property type="component" value="Chromosome 1"/>
</dbReference>
<evidence type="ECO:0000313" key="1">
    <source>
        <dbReference type="EMBL" id="AES61129.1"/>
    </source>
</evidence>
<reference evidence="1 4" key="2">
    <citation type="journal article" date="2014" name="BMC Genomics">
        <title>An improved genome release (version Mt4.0) for the model legume Medicago truncatula.</title>
        <authorList>
            <person name="Tang H."/>
            <person name="Krishnakumar V."/>
            <person name="Bidwell S."/>
            <person name="Rosen B."/>
            <person name="Chan A."/>
            <person name="Zhou S."/>
            <person name="Gentzbittel L."/>
            <person name="Childs K.L."/>
            <person name="Yandell M."/>
            <person name="Gundlach H."/>
            <person name="Mayer K.F."/>
            <person name="Schwartz D.C."/>
            <person name="Town C.D."/>
        </authorList>
    </citation>
    <scope>GENOME REANNOTATION</scope>
    <source>
        <strain evidence="3 4">cv. Jemalong A17</strain>
    </source>
</reference>
<dbReference type="STRING" id="3880.G7I5K8"/>
<keyword evidence="4" id="KW-1185">Reference proteome</keyword>
<dbReference type="PaxDb" id="3880-AES61129"/>
<sequence length="179" mass="20657">MLIISFGNIEMQSFQLDRKSGKKCYMLSARSLSIACGDDGRSCNWIVVPDYRFHEVAYLRHMWLLGIGWMINILALSPNTQYATYLVFKMIDAEGFQNCPLELSVGVGGSHNSTEIVCYDPNVEGRLHNRVSQRRDGWLEIEIREFFNSGQEDEVLMNVKQRDYWKKDLLLAGIEVRPK</sequence>
<name>G7I5K8_MEDTR</name>
<evidence type="ECO:0000313" key="3">
    <source>
        <dbReference type="EnsemblPlants" id="AES61129"/>
    </source>
</evidence>
<dbReference type="PANTHER" id="PTHR32278">
    <property type="entry name" value="F-BOX DOMAIN-CONTAINING PROTEIN"/>
    <property type="match status" value="1"/>
</dbReference>
<dbReference type="HOGENOM" id="CLU_050973_3_0_1"/>
<protein>
    <submittedName>
        <fullName evidence="1 2">Phloem protein</fullName>
    </submittedName>
</protein>
<dbReference type="InterPro" id="IPR025886">
    <property type="entry name" value="PP2-like"/>
</dbReference>
<dbReference type="EnsemblPlants" id="AES61129">
    <property type="protein sequence ID" value="AES61129"/>
    <property type="gene ID" value="MTR_1g079240"/>
</dbReference>
<reference evidence="1 4" key="1">
    <citation type="journal article" date="2011" name="Nature">
        <title>The Medicago genome provides insight into the evolution of rhizobial symbioses.</title>
        <authorList>
            <person name="Young N.D."/>
            <person name="Debelle F."/>
            <person name="Oldroyd G.E."/>
            <person name="Geurts R."/>
            <person name="Cannon S.B."/>
            <person name="Udvardi M.K."/>
            <person name="Benedito V.A."/>
            <person name="Mayer K.F."/>
            <person name="Gouzy J."/>
            <person name="Schoof H."/>
            <person name="Van de Peer Y."/>
            <person name="Proost S."/>
            <person name="Cook D.R."/>
            <person name="Meyers B.C."/>
            <person name="Spannagl M."/>
            <person name="Cheung F."/>
            <person name="De Mita S."/>
            <person name="Krishnakumar V."/>
            <person name="Gundlach H."/>
            <person name="Zhou S."/>
            <person name="Mudge J."/>
            <person name="Bharti A.K."/>
            <person name="Murray J.D."/>
            <person name="Naoumkina M.A."/>
            <person name="Rosen B."/>
            <person name="Silverstein K.A."/>
            <person name="Tang H."/>
            <person name="Rombauts S."/>
            <person name="Zhao P.X."/>
            <person name="Zhou P."/>
            <person name="Barbe V."/>
            <person name="Bardou P."/>
            <person name="Bechner M."/>
            <person name="Bellec A."/>
            <person name="Berger A."/>
            <person name="Berges H."/>
            <person name="Bidwell S."/>
            <person name="Bisseling T."/>
            <person name="Choisne N."/>
            <person name="Couloux A."/>
            <person name="Denny R."/>
            <person name="Deshpande S."/>
            <person name="Dai X."/>
            <person name="Doyle J.J."/>
            <person name="Dudez A.M."/>
            <person name="Farmer A.D."/>
            <person name="Fouteau S."/>
            <person name="Franken C."/>
            <person name="Gibelin C."/>
            <person name="Gish J."/>
            <person name="Goldstein S."/>
            <person name="Gonzalez A.J."/>
            <person name="Green P.J."/>
            <person name="Hallab A."/>
            <person name="Hartog M."/>
            <person name="Hua A."/>
            <person name="Humphray S.J."/>
            <person name="Jeong D.H."/>
            <person name="Jing Y."/>
            <person name="Jocker A."/>
            <person name="Kenton S.M."/>
            <person name="Kim D.J."/>
            <person name="Klee K."/>
            <person name="Lai H."/>
            <person name="Lang C."/>
            <person name="Lin S."/>
            <person name="Macmil S.L."/>
            <person name="Magdelenat G."/>
            <person name="Matthews L."/>
            <person name="McCorrison J."/>
            <person name="Monaghan E.L."/>
            <person name="Mun J.H."/>
            <person name="Najar F.Z."/>
            <person name="Nicholson C."/>
            <person name="Noirot C."/>
            <person name="O'Bleness M."/>
            <person name="Paule C.R."/>
            <person name="Poulain J."/>
            <person name="Prion F."/>
            <person name="Qin B."/>
            <person name="Qu C."/>
            <person name="Retzel E.F."/>
            <person name="Riddle C."/>
            <person name="Sallet E."/>
            <person name="Samain S."/>
            <person name="Samson N."/>
            <person name="Sanders I."/>
            <person name="Saurat O."/>
            <person name="Scarpelli C."/>
            <person name="Schiex T."/>
            <person name="Segurens B."/>
            <person name="Severin A.J."/>
            <person name="Sherrier D.J."/>
            <person name="Shi R."/>
            <person name="Sims S."/>
            <person name="Singer S.R."/>
            <person name="Sinharoy S."/>
            <person name="Sterck L."/>
            <person name="Viollet A."/>
            <person name="Wang B.B."/>
            <person name="Wang K."/>
            <person name="Wang M."/>
            <person name="Wang X."/>
            <person name="Warfsmann J."/>
            <person name="Weissenbach J."/>
            <person name="White D.D."/>
            <person name="White J.D."/>
            <person name="Wiley G.B."/>
            <person name="Wincker P."/>
            <person name="Xing Y."/>
            <person name="Yang L."/>
            <person name="Yao Z."/>
            <person name="Ying F."/>
            <person name="Zhai J."/>
            <person name="Zhou L."/>
            <person name="Zuber A."/>
            <person name="Denarie J."/>
            <person name="Dixon R.A."/>
            <person name="May G.D."/>
            <person name="Schwartz D.C."/>
            <person name="Rogers J."/>
            <person name="Quetier F."/>
            <person name="Town C.D."/>
            <person name="Roe B.A."/>
        </authorList>
    </citation>
    <scope>NUCLEOTIDE SEQUENCE [LARGE SCALE GENOMIC DNA]</scope>
    <source>
        <strain evidence="1">A17</strain>
        <strain evidence="3 4">cv. Jemalong A17</strain>
    </source>
</reference>
<dbReference type="EMBL" id="PSQE01000001">
    <property type="protein sequence ID" value="RHN80564.1"/>
    <property type="molecule type" value="Genomic_DNA"/>
</dbReference>
<accession>G7I5K8</accession>
<dbReference type="PANTHER" id="PTHR32278:SF131">
    <property type="entry name" value="F-BOX PROTEIN PP2-A13"/>
    <property type="match status" value="1"/>
</dbReference>
<organism evidence="1 4">
    <name type="scientific">Medicago truncatula</name>
    <name type="common">Barrel medic</name>
    <name type="synonym">Medicago tribuloides</name>
    <dbReference type="NCBI Taxonomy" id="3880"/>
    <lineage>
        <taxon>Eukaryota</taxon>
        <taxon>Viridiplantae</taxon>
        <taxon>Streptophyta</taxon>
        <taxon>Embryophyta</taxon>
        <taxon>Tracheophyta</taxon>
        <taxon>Spermatophyta</taxon>
        <taxon>Magnoliopsida</taxon>
        <taxon>eudicotyledons</taxon>
        <taxon>Gunneridae</taxon>
        <taxon>Pentapetalae</taxon>
        <taxon>rosids</taxon>
        <taxon>fabids</taxon>
        <taxon>Fabales</taxon>
        <taxon>Fabaceae</taxon>
        <taxon>Papilionoideae</taxon>
        <taxon>50 kb inversion clade</taxon>
        <taxon>NPAAA clade</taxon>
        <taxon>Hologalegina</taxon>
        <taxon>IRL clade</taxon>
        <taxon>Trifolieae</taxon>
        <taxon>Medicago</taxon>
    </lineage>
</organism>
<evidence type="ECO:0000313" key="2">
    <source>
        <dbReference type="EMBL" id="RHN80564.1"/>
    </source>
</evidence>
<dbReference type="EMBL" id="CM001217">
    <property type="protein sequence ID" value="AES61129.1"/>
    <property type="molecule type" value="Genomic_DNA"/>
</dbReference>
<dbReference type="Proteomes" id="UP000002051">
    <property type="component" value="Unassembled WGS sequence"/>
</dbReference>
<dbReference type="AlphaFoldDB" id="G7I5K8"/>
<evidence type="ECO:0000313" key="4">
    <source>
        <dbReference type="Proteomes" id="UP000002051"/>
    </source>
</evidence>
<reference evidence="2" key="4">
    <citation type="journal article" date="2018" name="Nat. Plants">
        <title>Whole-genome landscape of Medicago truncatula symbiotic genes.</title>
        <authorList>
            <person name="Pecrix Y."/>
            <person name="Gamas P."/>
            <person name="Carrere S."/>
        </authorList>
    </citation>
    <scope>NUCLEOTIDE SEQUENCE</scope>
    <source>
        <tissue evidence="2">Leaves</tissue>
    </source>
</reference>
<proteinExistence type="predicted"/>
<dbReference type="Pfam" id="PF14299">
    <property type="entry name" value="PP2"/>
    <property type="match status" value="1"/>
</dbReference>